<dbReference type="FunFam" id="1.10.238.10:FF:000073">
    <property type="entry name" value="calcineurin B-like protein 3"/>
    <property type="match status" value="1"/>
</dbReference>
<proteinExistence type="inferred from homology"/>
<dbReference type="Proteomes" id="UP001159364">
    <property type="component" value="Linkage Group LG05"/>
</dbReference>
<dbReference type="GO" id="GO:0019722">
    <property type="term" value="P:calcium-mediated signaling"/>
    <property type="evidence" value="ECO:0007669"/>
    <property type="project" value="UniProtKB-UniRule"/>
</dbReference>
<sequence length="217" mass="25144">MGCNCVKHLKSERRNDLATKTCFNEAEIGALYELFRKLSSSITDDGLISKEEFWIGLFRINKKQSLLADRIFQLFDFKHDGVIDFEEFVLSLNVFHPEAPQAEKVAFSFHLYDICQTGYIQQKEVKQLILALLDESDLTFPDDVIEAIIRKTFMDVDKKGDGKIDVEEWKEFVIHNPLLLKHMTVPYLKTCKAGRLDDNPITETQRFTNSFKTPFPI</sequence>
<keyword evidence="1 3" id="KW-0677">Repeat</keyword>
<dbReference type="SMART" id="SM00054">
    <property type="entry name" value="EFh"/>
    <property type="match status" value="3"/>
</dbReference>
<dbReference type="Pfam" id="PF00036">
    <property type="entry name" value="EF-hand_1"/>
    <property type="match status" value="1"/>
</dbReference>
<comment type="similarity">
    <text evidence="2 3">Belongs to the calcineurin regulatory subunit family.</text>
</comment>
<dbReference type="PROSITE" id="PS50222">
    <property type="entry name" value="EF_HAND_2"/>
    <property type="match status" value="3"/>
</dbReference>
<comment type="subcellular location">
    <subcellularLocation>
        <location evidence="3">Membrane</location>
    </subcellularLocation>
</comment>
<accession>A0AAV8TD64</accession>
<reference evidence="5 6" key="1">
    <citation type="submission" date="2021-09" db="EMBL/GenBank/DDBJ databases">
        <title>Genomic insights and catalytic innovation underlie evolution of tropane alkaloids biosynthesis.</title>
        <authorList>
            <person name="Wang Y.-J."/>
            <person name="Tian T."/>
            <person name="Huang J.-P."/>
            <person name="Huang S.-X."/>
        </authorList>
    </citation>
    <scope>NUCLEOTIDE SEQUENCE [LARGE SCALE GENOMIC DNA]</scope>
    <source>
        <strain evidence="5">KIB-2018</strain>
        <tissue evidence="5">Leaf</tissue>
    </source>
</reference>
<evidence type="ECO:0000259" key="4">
    <source>
        <dbReference type="PROSITE" id="PS50222"/>
    </source>
</evidence>
<dbReference type="CDD" id="cd00051">
    <property type="entry name" value="EFh"/>
    <property type="match status" value="1"/>
</dbReference>
<dbReference type="GO" id="GO:0016020">
    <property type="term" value="C:membrane"/>
    <property type="evidence" value="ECO:0007669"/>
    <property type="project" value="UniProtKB-SubCell"/>
</dbReference>
<dbReference type="Gene3D" id="1.10.238.10">
    <property type="entry name" value="EF-hand"/>
    <property type="match status" value="1"/>
</dbReference>
<comment type="subunit">
    <text evidence="3">Homodimer. Interacts with CIPK.</text>
</comment>
<evidence type="ECO:0000256" key="1">
    <source>
        <dbReference type="ARBA" id="ARBA00022737"/>
    </source>
</evidence>
<dbReference type="GO" id="GO:0019900">
    <property type="term" value="F:kinase binding"/>
    <property type="evidence" value="ECO:0007669"/>
    <property type="project" value="UniProtKB-UniRule"/>
</dbReference>
<organism evidence="5 6">
    <name type="scientific">Erythroxylum novogranatense</name>
    <dbReference type="NCBI Taxonomy" id="1862640"/>
    <lineage>
        <taxon>Eukaryota</taxon>
        <taxon>Viridiplantae</taxon>
        <taxon>Streptophyta</taxon>
        <taxon>Embryophyta</taxon>
        <taxon>Tracheophyta</taxon>
        <taxon>Spermatophyta</taxon>
        <taxon>Magnoliopsida</taxon>
        <taxon>eudicotyledons</taxon>
        <taxon>Gunneridae</taxon>
        <taxon>Pentapetalae</taxon>
        <taxon>rosids</taxon>
        <taxon>fabids</taxon>
        <taxon>Malpighiales</taxon>
        <taxon>Erythroxylaceae</taxon>
        <taxon>Erythroxylum</taxon>
    </lineage>
</organism>
<protein>
    <recommendedName>
        <fullName evidence="3">Calcineurin B-like protein</fullName>
    </recommendedName>
</protein>
<evidence type="ECO:0000313" key="6">
    <source>
        <dbReference type="Proteomes" id="UP001159364"/>
    </source>
</evidence>
<dbReference type="PANTHER" id="PTHR23056:SF108">
    <property type="entry name" value="CALCINEURIN B-LIKE PROTEIN 5"/>
    <property type="match status" value="1"/>
</dbReference>
<dbReference type="SUPFAM" id="SSF47473">
    <property type="entry name" value="EF-hand"/>
    <property type="match status" value="1"/>
</dbReference>
<evidence type="ECO:0000313" key="5">
    <source>
        <dbReference type="EMBL" id="KAJ8764817.1"/>
    </source>
</evidence>
<dbReference type="AlphaFoldDB" id="A0AAV8TD64"/>
<gene>
    <name evidence="5" type="ORF">K2173_010282</name>
</gene>
<dbReference type="EMBL" id="JAIWQS010000005">
    <property type="protein sequence ID" value="KAJ8764817.1"/>
    <property type="molecule type" value="Genomic_DNA"/>
</dbReference>
<feature type="domain" description="EF-hand" evidence="4">
    <location>
        <begin position="100"/>
        <end position="135"/>
    </location>
</feature>
<dbReference type="PRINTS" id="PR00450">
    <property type="entry name" value="RECOVERIN"/>
</dbReference>
<dbReference type="InterPro" id="IPR045198">
    <property type="entry name" value="CNBL1-10"/>
</dbReference>
<keyword evidence="3" id="KW-0106">Calcium</keyword>
<comment type="caution">
    <text evidence="5">The sequence shown here is derived from an EMBL/GenBank/DDBJ whole genome shotgun (WGS) entry which is preliminary data.</text>
</comment>
<dbReference type="InterPro" id="IPR002048">
    <property type="entry name" value="EF_hand_dom"/>
</dbReference>
<comment type="function">
    <text evidence="3">Acts as a calcium sensor. CBL proteins interact with CIPK serine-threonine protein kinases. Binding of a CBL protein to the regulatory NAF domain of a CIPK protein lead to the activation of the kinase in a calcium-dependent manner.</text>
</comment>
<evidence type="ECO:0000256" key="2">
    <source>
        <dbReference type="ARBA" id="ARBA00023774"/>
    </source>
</evidence>
<name>A0AAV8TD64_9ROSI</name>
<evidence type="ECO:0000256" key="3">
    <source>
        <dbReference type="RuleBase" id="RU369080"/>
    </source>
</evidence>
<dbReference type="Pfam" id="PF13202">
    <property type="entry name" value="EF-hand_5"/>
    <property type="match status" value="1"/>
</dbReference>
<dbReference type="InterPro" id="IPR011992">
    <property type="entry name" value="EF-hand-dom_pair"/>
</dbReference>
<feature type="domain" description="EF-hand" evidence="4">
    <location>
        <begin position="144"/>
        <end position="179"/>
    </location>
</feature>
<dbReference type="GO" id="GO:0005509">
    <property type="term" value="F:calcium ion binding"/>
    <property type="evidence" value="ECO:0007669"/>
    <property type="project" value="UniProtKB-UniRule"/>
</dbReference>
<keyword evidence="3" id="KW-0479">Metal-binding</keyword>
<keyword evidence="6" id="KW-1185">Reference proteome</keyword>
<keyword evidence="3" id="KW-0472">Membrane</keyword>
<feature type="domain" description="EF-hand" evidence="4">
    <location>
        <begin position="63"/>
        <end position="98"/>
    </location>
</feature>
<dbReference type="PANTHER" id="PTHR23056">
    <property type="entry name" value="CALCINEURIN B"/>
    <property type="match status" value="1"/>
</dbReference>